<keyword evidence="2" id="KW-1185">Reference proteome</keyword>
<dbReference type="EMBL" id="PVXQ01000005">
    <property type="protein sequence ID" value="PRR83693.1"/>
    <property type="molecule type" value="Genomic_DNA"/>
</dbReference>
<proteinExistence type="predicted"/>
<dbReference type="RefSeq" id="WP_106058679.1">
    <property type="nucleotide sequence ID" value="NZ_PVXQ01000005.1"/>
</dbReference>
<name>A0A2T0BIM1_9CLOT</name>
<comment type="caution">
    <text evidence="1">The sequence shown here is derived from an EMBL/GenBank/DDBJ whole genome shotgun (WGS) entry which is preliminary data.</text>
</comment>
<reference evidence="1 2" key="1">
    <citation type="submission" date="2018-03" db="EMBL/GenBank/DDBJ databases">
        <title>Genome sequence of Clostridium vincentii DSM 10228.</title>
        <authorList>
            <person name="Poehlein A."/>
            <person name="Daniel R."/>
        </authorList>
    </citation>
    <scope>NUCLEOTIDE SEQUENCE [LARGE SCALE GENOMIC DNA]</scope>
    <source>
        <strain evidence="1 2">DSM 10228</strain>
    </source>
</reference>
<evidence type="ECO:0000313" key="1">
    <source>
        <dbReference type="EMBL" id="PRR83693.1"/>
    </source>
</evidence>
<dbReference type="OrthoDB" id="9764015at2"/>
<organism evidence="1 2">
    <name type="scientific">Clostridium vincentii</name>
    <dbReference type="NCBI Taxonomy" id="52704"/>
    <lineage>
        <taxon>Bacteria</taxon>
        <taxon>Bacillati</taxon>
        <taxon>Bacillota</taxon>
        <taxon>Clostridia</taxon>
        <taxon>Eubacteriales</taxon>
        <taxon>Clostridiaceae</taxon>
        <taxon>Clostridium</taxon>
    </lineage>
</organism>
<dbReference type="AlphaFoldDB" id="A0A2T0BIM1"/>
<evidence type="ECO:0008006" key="3">
    <source>
        <dbReference type="Google" id="ProtNLM"/>
    </source>
</evidence>
<dbReference type="Proteomes" id="UP000239471">
    <property type="component" value="Unassembled WGS sequence"/>
</dbReference>
<accession>A0A2T0BIM1</accession>
<protein>
    <recommendedName>
        <fullName evidence="3">Zinc-ribbon domain-containing protein</fullName>
    </recommendedName>
</protein>
<evidence type="ECO:0000313" key="2">
    <source>
        <dbReference type="Proteomes" id="UP000239471"/>
    </source>
</evidence>
<sequence length="364" mass="41269">MKKNLLIPCNILKSLISKYKSGLNQLGEIFIDEIDEKASGNLEEWINSLNLDEKESLPKVLKLIGTPNLLMNVGIVIEGDSLIRSWAISNDAYQGFIGINENKMLEINMIENMTKLINSIMIYLDMAVPSAESNLAFKVGIDDMPTLFSLIDLHQRKKYSGMLDHTWLGEELFLEDIEYFFKESVLNPDERWLLPFSLDLFEVEEKSSELENSLQRLQTLKLLERKKEAWYFTPQGRTFADSCINRISQMSLSVIDADVEGKLQKTECILIRSNRTLWLFLKELGDNTMLITTLSGEKSGEFFNGLFSAEGIPREVGISQEPEISKTVNKNKVGKAPAFCSNCGSILNPNKKFCNICGKKIINN</sequence>
<gene>
    <name evidence="1" type="ORF">CLVI_06400</name>
</gene>